<dbReference type="HOGENOM" id="CLU_839140_0_0_12"/>
<organism evidence="2 3">
    <name type="scientific">Winmispira thermophila (strain ATCC 49972 / DSM 6192 / RI 19.B1)</name>
    <name type="common">Spirochaeta thermophila</name>
    <dbReference type="NCBI Taxonomy" id="665571"/>
    <lineage>
        <taxon>Bacteria</taxon>
        <taxon>Pseudomonadati</taxon>
        <taxon>Spirochaetota</taxon>
        <taxon>Spirochaetia</taxon>
        <taxon>Winmispirales</taxon>
        <taxon>Winmispiraceae</taxon>
        <taxon>Winmispira</taxon>
    </lineage>
</organism>
<dbReference type="EMBL" id="CP001698">
    <property type="protein sequence ID" value="ADN01129.1"/>
    <property type="molecule type" value="Genomic_DNA"/>
</dbReference>
<keyword evidence="1" id="KW-1133">Transmembrane helix</keyword>
<evidence type="ECO:0000256" key="1">
    <source>
        <dbReference type="SAM" id="Phobius"/>
    </source>
</evidence>
<dbReference type="PaxDb" id="665571-STHERM_c01530"/>
<evidence type="ECO:0000313" key="3">
    <source>
        <dbReference type="Proteomes" id="UP000001296"/>
    </source>
</evidence>
<feature type="transmembrane region" description="Helical" evidence="1">
    <location>
        <begin position="23"/>
        <end position="45"/>
    </location>
</feature>
<evidence type="ECO:0000313" key="2">
    <source>
        <dbReference type="EMBL" id="ADN01129.1"/>
    </source>
</evidence>
<sequence length="332" mass="36820">MNKRGSRRRKGPRGKDSHTRRGVPWWLGVAGGLVVVLVVLGMWWYGGYYAPRWYVTPETEELWQGFLEEEEGAPWRRVERFPGSYEACRAPGILIAWEIPEGEAHGFDLEGTSRLFPEGWGRLLGEGKVPEGSVPLVVDVWMVFRRVRQERLTRGELASGRGRVLVAGGTPRGRWGAGVQAARFGVGAEEGVRVWLDEGVWARGSETAVWEDVWARFFEGEGLWVYGPLSEAVRLGPGKVGLLEADRFPDPSEAAEYDLPVRVLCAVPVGVRNRRAVEAGLAWVREGRVQEGLARRTGLVPALRGAEAPNPLAWRAKAAWDAATRLVVEGLH</sequence>
<dbReference type="Proteomes" id="UP000001296">
    <property type="component" value="Chromosome"/>
</dbReference>
<reference key="1">
    <citation type="submission" date="2009-08" db="EMBL/GenBank/DDBJ databases">
        <title>The genome sequence of Spirochaeta thermophila DSM6192.</title>
        <authorList>
            <person name="Angelov A."/>
            <person name="Mientus M."/>
            <person name="Wittenberg S."/>
            <person name="Lehmann R."/>
            <person name="Liesegang H."/>
            <person name="Daniel R."/>
            <person name="Liebl W."/>
        </authorList>
    </citation>
    <scope>NUCLEOTIDE SEQUENCE</scope>
    <source>
        <strain>DSM 6192</strain>
    </source>
</reference>
<dbReference type="RefSeq" id="WP_013312970.1">
    <property type="nucleotide sequence ID" value="NC_014484.1"/>
</dbReference>
<dbReference type="eggNOG" id="ENOG5032HBW">
    <property type="taxonomic scope" value="Bacteria"/>
</dbReference>
<keyword evidence="1" id="KW-0472">Membrane</keyword>
<name>E0RNC9_WINT6</name>
<keyword evidence="1" id="KW-0812">Transmembrane</keyword>
<gene>
    <name evidence="2" type="ordered locus">STHERM_c01530</name>
</gene>
<accession>E0RNC9</accession>
<proteinExistence type="predicted"/>
<dbReference type="KEGG" id="sta:STHERM_c01530"/>
<dbReference type="AlphaFoldDB" id="E0RNC9"/>
<reference evidence="2 3" key="2">
    <citation type="journal article" date="2010" name="J. Bacteriol.">
        <title>Genome sequence of the polysaccharide-degrading, thermophilic anaerobe Spirochaeta thermophila DSM 6192.</title>
        <authorList>
            <person name="Angelov A."/>
            <person name="Liebl S."/>
            <person name="Ballschmiter M."/>
            <person name="Bomeke M."/>
            <person name="Lehmann R."/>
            <person name="Liesegang H."/>
            <person name="Daniel R."/>
            <person name="Liebl W."/>
        </authorList>
    </citation>
    <scope>NUCLEOTIDE SEQUENCE [LARGE SCALE GENOMIC DNA]</scope>
    <source>
        <strain evidence="3">ATCC 49972 / DSM 6192 / RI 19.B1</strain>
    </source>
</reference>
<protein>
    <submittedName>
        <fullName evidence="2">Uncharacterized protein</fullName>
    </submittedName>
</protein>